<dbReference type="PROSITE" id="PS50930">
    <property type="entry name" value="HTH_LYTTR"/>
    <property type="match status" value="1"/>
</dbReference>
<evidence type="ECO:0000259" key="3">
    <source>
        <dbReference type="PROSITE" id="PS50930"/>
    </source>
</evidence>
<dbReference type="GO" id="GO:0000156">
    <property type="term" value="F:phosphorelay response regulator activity"/>
    <property type="evidence" value="ECO:0007669"/>
    <property type="project" value="InterPro"/>
</dbReference>
<dbReference type="PROSITE" id="PS50110">
    <property type="entry name" value="RESPONSE_REGULATORY"/>
    <property type="match status" value="1"/>
</dbReference>
<name>A0A5B2VVP4_9BACT</name>
<feature type="domain" description="HTH LytTR-type" evidence="3">
    <location>
        <begin position="133"/>
        <end position="231"/>
    </location>
</feature>
<dbReference type="AlphaFoldDB" id="A0A5B2VVP4"/>
<evidence type="ECO:0000313" key="4">
    <source>
        <dbReference type="EMBL" id="KAA2242412.1"/>
    </source>
</evidence>
<proteinExistence type="predicted"/>
<dbReference type="Proteomes" id="UP000324611">
    <property type="component" value="Unassembled WGS sequence"/>
</dbReference>
<accession>A0A5B2VVP4</accession>
<sequence length="237" mass="27416">MKLQCMIVDDEPLARKGLQEYCADIDFLEVTAVCDNPVQAVTLLQQQPVHLLLLDIQMPRINGLDLLRSLPQPPLVIFTTAHPEYALQGFELDVIDYLLKPIAFERFLKAAVKARSYFELQQRPATTNANAYFFIKCDNGLERIYFDDILFAEALQNYVVLHTPQRKYITYLTFKAVEDYLPGEQFLRVHKSYIVALSKIERIAGNDLIMGPHFIPVSRHLKDNVMEKILKDKFLKR</sequence>
<dbReference type="InterPro" id="IPR007492">
    <property type="entry name" value="LytTR_DNA-bd_dom"/>
</dbReference>
<dbReference type="SMART" id="SM00850">
    <property type="entry name" value="LytTR"/>
    <property type="match status" value="1"/>
</dbReference>
<keyword evidence="5" id="KW-1185">Reference proteome</keyword>
<feature type="domain" description="Response regulatory" evidence="2">
    <location>
        <begin position="4"/>
        <end position="115"/>
    </location>
</feature>
<dbReference type="GO" id="GO:0003677">
    <property type="term" value="F:DNA binding"/>
    <property type="evidence" value="ECO:0007669"/>
    <property type="project" value="InterPro"/>
</dbReference>
<organism evidence="4 5">
    <name type="scientific">Chitinophaga agrisoli</name>
    <dbReference type="NCBI Taxonomy" id="2607653"/>
    <lineage>
        <taxon>Bacteria</taxon>
        <taxon>Pseudomonadati</taxon>
        <taxon>Bacteroidota</taxon>
        <taxon>Chitinophagia</taxon>
        <taxon>Chitinophagales</taxon>
        <taxon>Chitinophagaceae</taxon>
        <taxon>Chitinophaga</taxon>
    </lineage>
</organism>
<reference evidence="4 5" key="2">
    <citation type="submission" date="2019-09" db="EMBL/GenBank/DDBJ databases">
        <authorList>
            <person name="Jin C."/>
        </authorList>
    </citation>
    <scope>NUCLEOTIDE SEQUENCE [LARGE SCALE GENOMIC DNA]</scope>
    <source>
        <strain evidence="4 5">BN140078</strain>
    </source>
</reference>
<dbReference type="SUPFAM" id="SSF52172">
    <property type="entry name" value="CheY-like"/>
    <property type="match status" value="1"/>
</dbReference>
<dbReference type="RefSeq" id="WP_149837284.1">
    <property type="nucleotide sequence ID" value="NZ_VUOC01000002.1"/>
</dbReference>
<reference evidence="4 5" key="1">
    <citation type="submission" date="2019-09" db="EMBL/GenBank/DDBJ databases">
        <title>Chitinophaga ginsengihumi sp. nov., isolated from soil of ginseng rhizosphere.</title>
        <authorList>
            <person name="Lee J."/>
        </authorList>
    </citation>
    <scope>NUCLEOTIDE SEQUENCE [LARGE SCALE GENOMIC DNA]</scope>
    <source>
        <strain evidence="4 5">BN140078</strain>
    </source>
</reference>
<dbReference type="InterPro" id="IPR046947">
    <property type="entry name" value="LytR-like"/>
</dbReference>
<evidence type="ECO:0000259" key="2">
    <source>
        <dbReference type="PROSITE" id="PS50110"/>
    </source>
</evidence>
<dbReference type="InterPro" id="IPR011006">
    <property type="entry name" value="CheY-like_superfamily"/>
</dbReference>
<dbReference type="SMART" id="SM00448">
    <property type="entry name" value="REC"/>
    <property type="match status" value="1"/>
</dbReference>
<dbReference type="Pfam" id="PF04397">
    <property type="entry name" value="LytTR"/>
    <property type="match status" value="1"/>
</dbReference>
<dbReference type="InterPro" id="IPR001789">
    <property type="entry name" value="Sig_transdc_resp-reg_receiver"/>
</dbReference>
<dbReference type="Pfam" id="PF00072">
    <property type="entry name" value="Response_reg"/>
    <property type="match status" value="1"/>
</dbReference>
<comment type="caution">
    <text evidence="4">The sequence shown here is derived from an EMBL/GenBank/DDBJ whole genome shotgun (WGS) entry which is preliminary data.</text>
</comment>
<gene>
    <name evidence="4" type="ORF">F0L74_07650</name>
</gene>
<evidence type="ECO:0000256" key="1">
    <source>
        <dbReference type="PROSITE-ProRule" id="PRU00169"/>
    </source>
</evidence>
<dbReference type="PANTHER" id="PTHR37299:SF1">
    <property type="entry name" value="STAGE 0 SPORULATION PROTEIN A HOMOLOG"/>
    <property type="match status" value="1"/>
</dbReference>
<dbReference type="Gene3D" id="3.40.50.2300">
    <property type="match status" value="1"/>
</dbReference>
<dbReference type="Gene3D" id="2.40.50.1020">
    <property type="entry name" value="LytTr DNA-binding domain"/>
    <property type="match status" value="1"/>
</dbReference>
<feature type="modified residue" description="4-aspartylphosphate" evidence="1">
    <location>
        <position position="55"/>
    </location>
</feature>
<protein>
    <submittedName>
        <fullName evidence="4">Response regulator transcription factor</fullName>
    </submittedName>
</protein>
<keyword evidence="1" id="KW-0597">Phosphoprotein</keyword>
<evidence type="ECO:0000313" key="5">
    <source>
        <dbReference type="Proteomes" id="UP000324611"/>
    </source>
</evidence>
<dbReference type="PANTHER" id="PTHR37299">
    <property type="entry name" value="TRANSCRIPTIONAL REGULATOR-RELATED"/>
    <property type="match status" value="1"/>
</dbReference>
<dbReference type="EMBL" id="VUOC01000002">
    <property type="protein sequence ID" value="KAA2242412.1"/>
    <property type="molecule type" value="Genomic_DNA"/>
</dbReference>